<dbReference type="GO" id="GO:0008440">
    <property type="term" value="F:inositol-1,4,5-trisphosphate 3-kinase activity"/>
    <property type="evidence" value="ECO:0007669"/>
    <property type="project" value="TreeGrafter"/>
</dbReference>
<feature type="region of interest" description="Disordered" evidence="5">
    <location>
        <begin position="1"/>
        <end position="22"/>
    </location>
</feature>
<feature type="compositionally biased region" description="Acidic residues" evidence="5">
    <location>
        <begin position="259"/>
        <end position="274"/>
    </location>
</feature>
<dbReference type="GO" id="GO:0032958">
    <property type="term" value="P:inositol phosphate biosynthetic process"/>
    <property type="evidence" value="ECO:0007669"/>
    <property type="project" value="InterPro"/>
</dbReference>
<evidence type="ECO:0000313" key="6">
    <source>
        <dbReference type="EMBL" id="KAF7762153.1"/>
    </source>
</evidence>
<dbReference type="EMBL" id="JABXXO010000012">
    <property type="protein sequence ID" value="KAF7762153.1"/>
    <property type="molecule type" value="Genomic_DNA"/>
</dbReference>
<comment type="similarity">
    <text evidence="1 4">Belongs to the inositol phosphokinase (IPK) family.</text>
</comment>
<dbReference type="PANTHER" id="PTHR12400:SF108">
    <property type="entry name" value="KINASE"/>
    <property type="match status" value="1"/>
</dbReference>
<name>A0A8H7C503_AGABI</name>
<dbReference type="GO" id="GO:0005737">
    <property type="term" value="C:cytoplasm"/>
    <property type="evidence" value="ECO:0007669"/>
    <property type="project" value="TreeGrafter"/>
</dbReference>
<evidence type="ECO:0000313" key="7">
    <source>
        <dbReference type="Proteomes" id="UP000629468"/>
    </source>
</evidence>
<comment type="caution">
    <text evidence="6">The sequence shown here is derived from an EMBL/GenBank/DDBJ whole genome shotgun (WGS) entry which is preliminary data.</text>
</comment>
<dbReference type="AlphaFoldDB" id="A0A8H7C503"/>
<feature type="region of interest" description="Disordered" evidence="5">
    <location>
        <begin position="255"/>
        <end position="274"/>
    </location>
</feature>
<evidence type="ECO:0000256" key="4">
    <source>
        <dbReference type="RuleBase" id="RU363090"/>
    </source>
</evidence>
<dbReference type="GO" id="GO:0046854">
    <property type="term" value="P:phosphatidylinositol phosphate biosynthetic process"/>
    <property type="evidence" value="ECO:0007669"/>
    <property type="project" value="TreeGrafter"/>
</dbReference>
<accession>A0A8H7C503</accession>
<dbReference type="InterPro" id="IPR038286">
    <property type="entry name" value="IPK_sf"/>
</dbReference>
<keyword evidence="3 4" id="KW-0418">Kinase</keyword>
<reference evidence="6 7" key="1">
    <citation type="journal article" name="Sci. Rep.">
        <title>Telomere-to-telomere assembled and centromere annotated genomes of the two main subspecies of the button mushroom Agaricus bisporus reveal especially polymorphic chromosome ends.</title>
        <authorList>
            <person name="Sonnenberg A.S.M."/>
            <person name="Sedaghat-Telgerd N."/>
            <person name="Lavrijssen B."/>
            <person name="Ohm R.A."/>
            <person name="Hendrickx P.M."/>
            <person name="Scholtmeijer K."/>
            <person name="Baars J.J.P."/>
            <person name="van Peer A."/>
        </authorList>
    </citation>
    <scope>NUCLEOTIDE SEQUENCE [LARGE SCALE GENOMIC DNA]</scope>
    <source>
        <strain evidence="6 7">H119_p4</strain>
    </source>
</reference>
<evidence type="ECO:0000256" key="2">
    <source>
        <dbReference type="ARBA" id="ARBA00022679"/>
    </source>
</evidence>
<dbReference type="EC" id="2.7.-.-" evidence="4"/>
<dbReference type="Proteomes" id="UP000629468">
    <property type="component" value="Unassembled WGS sequence"/>
</dbReference>
<dbReference type="GO" id="GO:0005634">
    <property type="term" value="C:nucleus"/>
    <property type="evidence" value="ECO:0007669"/>
    <property type="project" value="TreeGrafter"/>
</dbReference>
<dbReference type="SUPFAM" id="SSF56104">
    <property type="entry name" value="SAICAR synthase-like"/>
    <property type="match status" value="1"/>
</dbReference>
<dbReference type="Gene3D" id="3.30.470.160">
    <property type="entry name" value="Inositol polyphosphate kinase"/>
    <property type="match status" value="1"/>
</dbReference>
<gene>
    <name evidence="6" type="ORF">Agabi119p4_8746</name>
</gene>
<dbReference type="GO" id="GO:0000824">
    <property type="term" value="F:inositol-1,4,5,6-tetrakisphosphate 3-kinase activity"/>
    <property type="evidence" value="ECO:0007669"/>
    <property type="project" value="TreeGrafter"/>
</dbReference>
<keyword evidence="2 4" id="KW-0808">Transferase</keyword>
<proteinExistence type="inferred from homology"/>
<evidence type="ECO:0000256" key="3">
    <source>
        <dbReference type="ARBA" id="ARBA00022777"/>
    </source>
</evidence>
<evidence type="ECO:0000256" key="5">
    <source>
        <dbReference type="SAM" id="MobiDB-lite"/>
    </source>
</evidence>
<evidence type="ECO:0000256" key="1">
    <source>
        <dbReference type="ARBA" id="ARBA00007374"/>
    </source>
</evidence>
<sequence>MSSTTSTIHAKSLTSQVGGHPGVLTTEDGELLIKPALHHELQFYQQLQSDPILSSLLPYIPKFFGTLKLEGELDESKVQEQTIPVKPYPVSEKKESIVLENITNRFTKPNILDIKLGTIFYDDRASPEKVARMIETAKNTTSLETGMRLTGFQVHDNITGQAVNTPKSYGKSIKAADLLVGMTKFFPEGREGSEASGEGSSGLPRAFLRPILEGIIRDVKEIRETFGELELRMVGGSLLIVYEADWDKAKEALENIDKEEVDDEEEDEDEDEDEKGLPFAVKLIDFAHTKVVTGEGPDEGVLLGIDSTIRLLNERLLQLL</sequence>
<dbReference type="Pfam" id="PF03770">
    <property type="entry name" value="IPK"/>
    <property type="match status" value="1"/>
</dbReference>
<feature type="compositionally biased region" description="Polar residues" evidence="5">
    <location>
        <begin position="1"/>
        <end position="17"/>
    </location>
</feature>
<dbReference type="InterPro" id="IPR005522">
    <property type="entry name" value="IPK"/>
</dbReference>
<dbReference type="PANTHER" id="PTHR12400">
    <property type="entry name" value="INOSITOL POLYPHOSPHATE KINASE"/>
    <property type="match status" value="1"/>
</dbReference>
<protein>
    <recommendedName>
        <fullName evidence="4">Kinase</fullName>
        <ecNumber evidence="4">2.7.-.-</ecNumber>
    </recommendedName>
</protein>
<organism evidence="6 7">
    <name type="scientific">Agaricus bisporus var. burnettii</name>
    <dbReference type="NCBI Taxonomy" id="192524"/>
    <lineage>
        <taxon>Eukaryota</taxon>
        <taxon>Fungi</taxon>
        <taxon>Dikarya</taxon>
        <taxon>Basidiomycota</taxon>
        <taxon>Agaricomycotina</taxon>
        <taxon>Agaricomycetes</taxon>
        <taxon>Agaricomycetidae</taxon>
        <taxon>Agaricales</taxon>
        <taxon>Agaricineae</taxon>
        <taxon>Agaricaceae</taxon>
        <taxon>Agaricus</taxon>
    </lineage>
</organism>